<keyword evidence="14 24" id="KW-1133">Transmembrane helix</keyword>
<organism evidence="27">
    <name type="scientific">Emiliania huxleyi</name>
    <name type="common">Coccolithophore</name>
    <name type="synonym">Pontosphaera huxleyi</name>
    <dbReference type="NCBI Taxonomy" id="2903"/>
    <lineage>
        <taxon>Eukaryota</taxon>
        <taxon>Haptista</taxon>
        <taxon>Haptophyta</taxon>
        <taxon>Prymnesiophyceae</taxon>
        <taxon>Isochrysidales</taxon>
        <taxon>Noelaerhabdaceae</taxon>
        <taxon>Emiliania</taxon>
    </lineage>
</organism>
<dbReference type="Pfam" id="PF02233">
    <property type="entry name" value="PNTB"/>
    <property type="match status" value="1"/>
</dbReference>
<keyword evidence="9" id="KW-0547">Nucleotide-binding</keyword>
<dbReference type="InterPro" id="IPR036291">
    <property type="entry name" value="NAD(P)-bd_dom_sf"/>
</dbReference>
<dbReference type="AlphaFoldDB" id="A0A7S3STK5"/>
<evidence type="ECO:0000256" key="16">
    <source>
        <dbReference type="ARBA" id="ARBA00023027"/>
    </source>
</evidence>
<keyword evidence="11" id="KW-0521">NADP</keyword>
<dbReference type="CDD" id="cd05304">
    <property type="entry name" value="Rubrum_tdh"/>
    <property type="match status" value="1"/>
</dbReference>
<evidence type="ECO:0000256" key="11">
    <source>
        <dbReference type="ARBA" id="ARBA00022857"/>
    </source>
</evidence>
<evidence type="ECO:0000256" key="5">
    <source>
        <dbReference type="ARBA" id="ARBA00012943"/>
    </source>
</evidence>
<dbReference type="EMBL" id="HBIR01033658">
    <property type="protein sequence ID" value="CAE0563756.1"/>
    <property type="molecule type" value="Transcribed_RNA"/>
</dbReference>
<evidence type="ECO:0000256" key="22">
    <source>
        <dbReference type="ARBA" id="ARBA00074145"/>
    </source>
</evidence>
<evidence type="ECO:0000256" key="7">
    <source>
        <dbReference type="ARBA" id="ARBA00022519"/>
    </source>
</evidence>
<dbReference type="SUPFAM" id="SSF51735">
    <property type="entry name" value="NAD(P)-binding Rossmann-fold domains"/>
    <property type="match status" value="1"/>
</dbReference>
<evidence type="ECO:0000256" key="24">
    <source>
        <dbReference type="SAM" id="Phobius"/>
    </source>
</evidence>
<dbReference type="PANTHER" id="PTHR10160">
    <property type="entry name" value="NAD(P) TRANSHYDROGENASE"/>
    <property type="match status" value="1"/>
</dbReference>
<evidence type="ECO:0000256" key="15">
    <source>
        <dbReference type="ARBA" id="ARBA00022990"/>
    </source>
</evidence>
<dbReference type="NCBIfam" id="NF006942">
    <property type="entry name" value="PRK09424.1"/>
    <property type="match status" value="1"/>
</dbReference>
<dbReference type="GO" id="GO:0005743">
    <property type="term" value="C:mitochondrial inner membrane"/>
    <property type="evidence" value="ECO:0007669"/>
    <property type="project" value="UniProtKB-SubCell"/>
</dbReference>
<keyword evidence="12" id="KW-0809">Transit peptide</keyword>
<gene>
    <name evidence="27" type="ORF">EHUX00137_LOCUS26172</name>
</gene>
<dbReference type="Gene3D" id="3.40.50.1220">
    <property type="entry name" value="TPP-binding domain"/>
    <property type="match status" value="1"/>
</dbReference>
<evidence type="ECO:0000256" key="10">
    <source>
        <dbReference type="ARBA" id="ARBA00022792"/>
    </source>
</evidence>
<feature type="transmembrane region" description="Helical" evidence="24">
    <location>
        <begin position="769"/>
        <end position="787"/>
    </location>
</feature>
<evidence type="ECO:0000256" key="17">
    <source>
        <dbReference type="ARBA" id="ARBA00023128"/>
    </source>
</evidence>
<proteinExistence type="inferred from homology"/>
<evidence type="ECO:0000256" key="21">
    <source>
        <dbReference type="ARBA" id="ARBA00061558"/>
    </source>
</evidence>
<dbReference type="NCBIfam" id="TIGR00561">
    <property type="entry name" value="pntA"/>
    <property type="match status" value="1"/>
</dbReference>
<dbReference type="Pfam" id="PF01262">
    <property type="entry name" value="AlaDh_PNT_C"/>
    <property type="match status" value="1"/>
</dbReference>
<dbReference type="InterPro" id="IPR007698">
    <property type="entry name" value="AlaDH/PNT_NAD(H)-bd"/>
</dbReference>
<keyword evidence="8 24" id="KW-0812">Transmembrane</keyword>
<feature type="transmembrane region" description="Helical" evidence="24">
    <location>
        <begin position="493"/>
        <end position="512"/>
    </location>
</feature>
<evidence type="ECO:0000256" key="23">
    <source>
        <dbReference type="ARBA" id="ARBA00079255"/>
    </source>
</evidence>
<dbReference type="FunFam" id="3.40.50.720:FF:000028">
    <property type="entry name" value="NAD(P) transhydrogenase subunit alpha"/>
    <property type="match status" value="1"/>
</dbReference>
<feature type="transmembrane region" description="Helical" evidence="24">
    <location>
        <begin position="638"/>
        <end position="657"/>
    </location>
</feature>
<comment type="catalytic activity">
    <reaction evidence="19">
        <text>NAD(+) + NADPH + H(+)(in) = NADH + NADP(+) + H(+)(out)</text>
        <dbReference type="Rhea" id="RHEA:47992"/>
        <dbReference type="ChEBI" id="CHEBI:15378"/>
        <dbReference type="ChEBI" id="CHEBI:57540"/>
        <dbReference type="ChEBI" id="CHEBI:57783"/>
        <dbReference type="ChEBI" id="CHEBI:57945"/>
        <dbReference type="ChEBI" id="CHEBI:58349"/>
        <dbReference type="EC" id="7.1.1.1"/>
    </reaction>
</comment>
<keyword evidence="13" id="KW-1278">Translocase</keyword>
<evidence type="ECO:0000256" key="20">
    <source>
        <dbReference type="ARBA" id="ARBA00054910"/>
    </source>
</evidence>
<dbReference type="InterPro" id="IPR026255">
    <property type="entry name" value="NADP_transhyd_a"/>
</dbReference>
<feature type="transmembrane region" description="Helical" evidence="24">
    <location>
        <begin position="669"/>
        <end position="686"/>
    </location>
</feature>
<dbReference type="InterPro" id="IPR034300">
    <property type="entry name" value="PNTB-like"/>
</dbReference>
<dbReference type="InterPro" id="IPR007886">
    <property type="entry name" value="AlaDH/PNT_N"/>
</dbReference>
<name>A0A7S3STK5_EMIHU</name>
<sequence length="1049" mass="108193">MRSSSRLLARVAAPRLGPAAFVGSSSRSIYSVPYSELSVGVPKESASMEKRVGQTPESVAKLVKEGITVKVEAGAGAAADFSDAAYEKAGASVVSRDEAWGASLVTKVMPPTEEEAKLVGDRMLLSFVFPAQNDALVKQLQAQKATVFAMDCIPRTLSRGQAFDALSSQANIAGYRAVIEASGVFGRFFAGQMTAAGKVPPAKVMVLGGGVAGLAAVQTAKNMGAIVKLFDVRAAVEEQAKSMGAEFLKVDFEESGEGGGGYAKEMSAEWHAAAREMLTKQCEDVDIVITTALIPGKKAPVMVTEEMVGKMKAGSVTVDLAASAGGNVETTVPDEMITTPNGVKCIGYTDLNSRLASTSSSLYANNQQKWIAAAGPTTTKEKGVFALDPEDVAVRGMTVLQQGEMMWPWSPPPPPPPPPKPPPKEEVVLTEEDYKAMYTESAKKAGYGAAAMLGVGLVSPTAAFSNMFTTFALSGVIGYQVVWGVAHSLHSPLMAVTNAVSGMTAVGGMYTMGGGLVPSTLSETLGFTATAISAVNITGGFLVTKKMLDMFKRPTDPPEFYELYAYPTAGFIGGFGLINLGFPQAASIAATASALGCIGGIAGLASQSTARMGLVSGMSGVSIGIAATIGSLSWPASTYVQLAAALGGGGFAGYEIAKRVDPTSLPQTVAAFHSLVGLAAVFSAAADYLEHAAHSPEMLDGVRLTSIALASVIGGVTTTGSVIAFGKLNGNLSSAPLQLEQRDQINMAAGAGTVAMMGLLMTMGHSHPAAGMVALAGMGVLSGGLGLHMTASIGGADMPVVITVLNSYSGWALCAEGFMLDKPILTTVGALIGSSGAILTHIMCVAMNRDIVSVLLGGYGTSATGGGEAMVFEGEATFTDVEATVENLKAAKEVIVVPGYGLAVANGQYAMAEIAKELRAQGVNLRFAIHPVAGRMPGQLNVLLAEAGVPYDIVLEMEEINDDFKDTDICLVVGANDTVNSAAIEDPNSIIAGMPVLHVWEAKNVIVMKRSMGAGYAGADNPVFIKDNTDMLLGDAKKTLDAIKAKLDD</sequence>
<comment type="similarity">
    <text evidence="21">In the C-terminal section; belongs to the PNT beta subunit family.</text>
</comment>
<comment type="similarity">
    <text evidence="3">In the N-terminal section; belongs to the AlaDH/PNT family.</text>
</comment>
<evidence type="ECO:0000259" key="26">
    <source>
        <dbReference type="SMART" id="SM01003"/>
    </source>
</evidence>
<dbReference type="Pfam" id="PF12769">
    <property type="entry name" value="PNTB_4TM"/>
    <property type="match status" value="1"/>
</dbReference>
<dbReference type="EC" id="7.1.1.1" evidence="5"/>
<feature type="domain" description="Alanine dehydrogenase/pyridine nucleotide transhydrogenase NAD(H)-binding" evidence="25">
    <location>
        <begin position="182"/>
        <end position="347"/>
    </location>
</feature>
<dbReference type="InterPro" id="IPR029035">
    <property type="entry name" value="DHS-like_NAD/FAD-binding_dom"/>
</dbReference>
<dbReference type="SMART" id="SM01002">
    <property type="entry name" value="AlaDh_PNT_C"/>
    <property type="match status" value="1"/>
</dbReference>
<feature type="domain" description="Alanine dehydrogenase/pyridine nucleotide transhydrogenase N-terminal" evidence="26">
    <location>
        <begin position="40"/>
        <end position="173"/>
    </location>
</feature>
<evidence type="ECO:0000256" key="9">
    <source>
        <dbReference type="ARBA" id="ARBA00022741"/>
    </source>
</evidence>
<dbReference type="FunFam" id="3.40.50.1220:FF:000002">
    <property type="entry name" value="NAD(P) transhydrogenase subunit beta"/>
    <property type="match status" value="1"/>
</dbReference>
<reference evidence="27" key="1">
    <citation type="submission" date="2021-01" db="EMBL/GenBank/DDBJ databases">
        <authorList>
            <person name="Corre E."/>
            <person name="Pelletier E."/>
            <person name="Niang G."/>
            <person name="Scheremetjew M."/>
            <person name="Finn R."/>
            <person name="Kale V."/>
            <person name="Holt S."/>
            <person name="Cochrane G."/>
            <person name="Meng A."/>
            <person name="Brown T."/>
            <person name="Cohen L."/>
        </authorList>
    </citation>
    <scope>NUCLEOTIDE SEQUENCE</scope>
    <source>
        <strain evidence="27">379</strain>
    </source>
</reference>
<feature type="transmembrane region" description="Helical" evidence="24">
    <location>
        <begin position="524"/>
        <end position="543"/>
    </location>
</feature>
<evidence type="ECO:0000256" key="19">
    <source>
        <dbReference type="ARBA" id="ARBA00048202"/>
    </source>
</evidence>
<comment type="subunit">
    <text evidence="4">Homodimer.</text>
</comment>
<feature type="transmembrane region" description="Helical" evidence="24">
    <location>
        <begin position="588"/>
        <end position="605"/>
    </location>
</feature>
<accession>A0A7S3STK5</accession>
<feature type="transmembrane region" description="Helical" evidence="24">
    <location>
        <begin position="824"/>
        <end position="846"/>
    </location>
</feature>
<evidence type="ECO:0000256" key="4">
    <source>
        <dbReference type="ARBA" id="ARBA00011738"/>
    </source>
</evidence>
<evidence type="ECO:0000256" key="2">
    <source>
        <dbReference type="ARBA" id="ARBA00004429"/>
    </source>
</evidence>
<dbReference type="PANTHER" id="PTHR10160:SF19">
    <property type="entry name" value="PROTON-TRANSLOCATING NAD(P)(+) TRANSHYDROGENASE"/>
    <property type="match status" value="1"/>
</dbReference>
<dbReference type="GO" id="GO:0006740">
    <property type="term" value="P:NADPH regeneration"/>
    <property type="evidence" value="ECO:0007669"/>
    <property type="project" value="TreeGrafter"/>
</dbReference>
<evidence type="ECO:0000256" key="18">
    <source>
        <dbReference type="ARBA" id="ARBA00023136"/>
    </source>
</evidence>
<dbReference type="InterPro" id="IPR024605">
    <property type="entry name" value="NADP_transhyd_a_C"/>
</dbReference>
<feature type="transmembrane region" description="Helical" evidence="24">
    <location>
        <begin position="468"/>
        <end position="486"/>
    </location>
</feature>
<dbReference type="SUPFAM" id="SSF52283">
    <property type="entry name" value="Formate/glycerate dehydrogenase catalytic domain-like"/>
    <property type="match status" value="1"/>
</dbReference>
<dbReference type="GO" id="GO:0050661">
    <property type="term" value="F:NADP binding"/>
    <property type="evidence" value="ECO:0007669"/>
    <property type="project" value="TreeGrafter"/>
</dbReference>
<keyword evidence="7" id="KW-0997">Cell inner membrane</keyword>
<evidence type="ECO:0000256" key="8">
    <source>
        <dbReference type="ARBA" id="ARBA00022692"/>
    </source>
</evidence>
<evidence type="ECO:0000259" key="25">
    <source>
        <dbReference type="SMART" id="SM01002"/>
    </source>
</evidence>
<dbReference type="SMART" id="SM01003">
    <property type="entry name" value="AlaDh_PNT_N"/>
    <property type="match status" value="1"/>
</dbReference>
<evidence type="ECO:0000256" key="14">
    <source>
        <dbReference type="ARBA" id="ARBA00022989"/>
    </source>
</evidence>
<evidence type="ECO:0000256" key="1">
    <source>
        <dbReference type="ARBA" id="ARBA00004292"/>
    </source>
</evidence>
<keyword evidence="15" id="KW-0007">Acetylation</keyword>
<feature type="transmembrane region" description="Helical" evidence="24">
    <location>
        <begin position="799"/>
        <end position="818"/>
    </location>
</feature>
<keyword evidence="10" id="KW-0999">Mitochondrion inner membrane</keyword>
<dbReference type="Pfam" id="PF05222">
    <property type="entry name" value="AlaDh_PNT_N"/>
    <property type="match status" value="1"/>
</dbReference>
<evidence type="ECO:0000313" key="27">
    <source>
        <dbReference type="EMBL" id="CAE0563756.1"/>
    </source>
</evidence>
<comment type="function">
    <text evidence="20">The transhydrogenation between NADH and NADP is coupled to respiration and ATP hydrolysis and functions as a proton pump across the membrane. May play a role in reactive oxygen species (ROS) detoxification in the adrenal gland.</text>
</comment>
<evidence type="ECO:0000256" key="3">
    <source>
        <dbReference type="ARBA" id="ARBA00005624"/>
    </source>
</evidence>
<evidence type="ECO:0000256" key="12">
    <source>
        <dbReference type="ARBA" id="ARBA00022946"/>
    </source>
</evidence>
<keyword evidence="18 24" id="KW-0472">Membrane</keyword>
<dbReference type="GO" id="GO:0008750">
    <property type="term" value="F:proton-translocating NAD(P)+ transhydrogenase activity"/>
    <property type="evidence" value="ECO:0007669"/>
    <property type="project" value="UniProtKB-EC"/>
</dbReference>
<feature type="transmembrane region" description="Helical" evidence="24">
    <location>
        <begin position="563"/>
        <end position="582"/>
    </location>
</feature>
<evidence type="ECO:0000256" key="13">
    <source>
        <dbReference type="ARBA" id="ARBA00022967"/>
    </source>
</evidence>
<dbReference type="SUPFAM" id="SSF52467">
    <property type="entry name" value="DHS-like NAD/FAD-binding domain"/>
    <property type="match status" value="1"/>
</dbReference>
<dbReference type="Gene3D" id="3.40.50.720">
    <property type="entry name" value="NAD(P)-binding Rossmann-like Domain"/>
    <property type="match status" value="2"/>
</dbReference>
<feature type="transmembrane region" description="Helical" evidence="24">
    <location>
        <begin position="706"/>
        <end position="725"/>
    </location>
</feature>
<protein>
    <recommendedName>
        <fullName evidence="22">NAD(P) transhydrogenase, mitochondrial</fullName>
        <ecNumber evidence="5">7.1.1.1</ecNumber>
    </recommendedName>
    <alternativeName>
        <fullName evidence="23">Nicotinamide nucleotide transhydrogenase</fullName>
    </alternativeName>
</protein>
<evidence type="ECO:0000256" key="6">
    <source>
        <dbReference type="ARBA" id="ARBA00022475"/>
    </source>
</evidence>
<feature type="transmembrane region" description="Helical" evidence="24">
    <location>
        <begin position="745"/>
        <end position="763"/>
    </location>
</feature>
<keyword evidence="16" id="KW-0520">NAD</keyword>
<keyword evidence="6" id="KW-1003">Cell membrane</keyword>
<feature type="transmembrane region" description="Helical" evidence="24">
    <location>
        <begin position="612"/>
        <end position="632"/>
    </location>
</feature>
<keyword evidence="17" id="KW-0496">Mitochondrion</keyword>
<comment type="subcellular location">
    <subcellularLocation>
        <location evidence="2">Cell inner membrane</location>
        <topology evidence="2">Multi-pass membrane protein</topology>
    </subcellularLocation>
    <subcellularLocation>
        <location evidence="1">Mitochondrion inner membrane</location>
        <topology evidence="1">Multi-pass membrane protein</topology>
        <orientation evidence="1">Matrix side</orientation>
    </subcellularLocation>
</comment>
<dbReference type="GO" id="GO:0005886">
    <property type="term" value="C:plasma membrane"/>
    <property type="evidence" value="ECO:0007669"/>
    <property type="project" value="UniProtKB-SubCell"/>
</dbReference>